<evidence type="ECO:0000256" key="6">
    <source>
        <dbReference type="ARBA" id="ARBA00022475"/>
    </source>
</evidence>
<keyword evidence="11" id="KW-0067">ATP-binding</keyword>
<evidence type="ECO:0000256" key="2">
    <source>
        <dbReference type="ARBA" id="ARBA00004585"/>
    </source>
</evidence>
<keyword evidence="12" id="KW-1133">Transmembrane helix</keyword>
<evidence type="ECO:0000256" key="8">
    <source>
        <dbReference type="ARBA" id="ARBA00022677"/>
    </source>
</evidence>
<dbReference type="InterPro" id="IPR020845">
    <property type="entry name" value="AMP-binding_CS"/>
</dbReference>
<keyword evidence="7" id="KW-0436">Ligase</keyword>
<comment type="subcellular location">
    <subcellularLocation>
        <location evidence="3">Cell membrane</location>
        <topology evidence="3">Multi-pass membrane protein</topology>
    </subcellularLocation>
    <subcellularLocation>
        <location evidence="1">Lipid droplet</location>
    </subcellularLocation>
    <subcellularLocation>
        <location evidence="2">Peroxisome membrane</location>
        <topology evidence="2">Multi-pass membrane protein</topology>
    </subcellularLocation>
</comment>
<dbReference type="OrthoDB" id="10253869at2759"/>
<dbReference type="InterPro" id="IPR045851">
    <property type="entry name" value="AMP-bd_C_sf"/>
</dbReference>
<proteinExistence type="inferred from homology"/>
<evidence type="ECO:0000313" key="23">
    <source>
        <dbReference type="Proteomes" id="UP000701801"/>
    </source>
</evidence>
<keyword evidence="5" id="KW-0813">Transport</keyword>
<evidence type="ECO:0000256" key="7">
    <source>
        <dbReference type="ARBA" id="ARBA00022598"/>
    </source>
</evidence>
<dbReference type="GO" id="GO:0005324">
    <property type="term" value="F:long-chain fatty acid transmembrane transporter activity"/>
    <property type="evidence" value="ECO:0007669"/>
    <property type="project" value="TreeGrafter"/>
</dbReference>
<evidence type="ECO:0000313" key="22">
    <source>
        <dbReference type="EMBL" id="CAG8978834.1"/>
    </source>
</evidence>
<dbReference type="AlphaFoldDB" id="A0A9N9LUT3"/>
<evidence type="ECO:0000256" key="12">
    <source>
        <dbReference type="ARBA" id="ARBA00022989"/>
    </source>
</evidence>
<dbReference type="GO" id="GO:0004467">
    <property type="term" value="F:long-chain fatty acid-CoA ligase activity"/>
    <property type="evidence" value="ECO:0007669"/>
    <property type="project" value="TreeGrafter"/>
</dbReference>
<evidence type="ECO:0000259" key="20">
    <source>
        <dbReference type="Pfam" id="PF00501"/>
    </source>
</evidence>
<evidence type="ECO:0000256" key="15">
    <source>
        <dbReference type="ARBA" id="ARBA00023140"/>
    </source>
</evidence>
<dbReference type="GO" id="GO:0009898">
    <property type="term" value="C:cytoplasmic side of plasma membrane"/>
    <property type="evidence" value="ECO:0007669"/>
    <property type="project" value="TreeGrafter"/>
</dbReference>
<dbReference type="FunFam" id="3.30.300.30:FF:000002">
    <property type="entry name" value="Long-chain fatty acid transport protein 1"/>
    <property type="match status" value="1"/>
</dbReference>
<keyword evidence="9" id="KW-0812">Transmembrane</keyword>
<dbReference type="SUPFAM" id="SSF56801">
    <property type="entry name" value="Acetyl-CoA synthetase-like"/>
    <property type="match status" value="1"/>
</dbReference>
<dbReference type="InterPro" id="IPR025110">
    <property type="entry name" value="AMP-bd_C"/>
</dbReference>
<keyword evidence="10" id="KW-0547">Nucleotide-binding</keyword>
<evidence type="ECO:0000256" key="1">
    <source>
        <dbReference type="ARBA" id="ARBA00004502"/>
    </source>
</evidence>
<dbReference type="GO" id="GO:0044539">
    <property type="term" value="P:long-chain fatty acid import into cell"/>
    <property type="evidence" value="ECO:0007669"/>
    <property type="project" value="TreeGrafter"/>
</dbReference>
<keyword evidence="14" id="KW-0472">Membrane</keyword>
<sequence length="627" mass="69798">MPVPLPLAVPAAIATLAYLNARTGFSYDLRLLGPAARAASGLKTRLSNDKLNPFYDLEAYAKGSLADKVYLIFGGRKWTYNDVYQNALRYGTWIKAKYHVQAKEIVAMDFMNSENYIFIWLGLWSIGAKPAFINYNLTDKALVHCINVSTARVLLVDPQVGDNITQEVRDALPEVTISIFTPELENEAILTQPIRVPNSDRSENNMSSLSMIIFTSGTTGLPKGAIVSWNKVVKASLIIPGWNGFKETDIFYTSMPLYHASASILGAMMVMINGGTICIGRKFSTKLFWEDCRSSKATVIQYVGETCRYLLAAPPLLDPVTGETLDRKNSVRMAFGNGLRPDIWNRFKERFGISEIAEFYTATEGTAGSWNFSRNDFGKGAVGRVGTLGRLLTGSGAVLLELDWETEKPYRDPKTGLCKSVKAGEPGELVFKLDPKDISTSFQGYFNNKRANESKIARDVLTKGDAWFRTGDMIIWDDEGRSFFSDRIGDTFRWKAENVSTNEVSEALGLHPAVQEANVYGVELPHHDGRAGCVALVLNTPVTDSLMHELAHHCQQRLPKFAVPVFLRLMSDMGVTGTNKQQKHHLRMQGVDPDKVGGDEVWWLQGGTYVRFKRGDWEALRGEKVKL</sequence>
<evidence type="ECO:0000256" key="11">
    <source>
        <dbReference type="ARBA" id="ARBA00022840"/>
    </source>
</evidence>
<dbReference type="GO" id="GO:0005778">
    <property type="term" value="C:peroxisomal membrane"/>
    <property type="evidence" value="ECO:0007669"/>
    <property type="project" value="UniProtKB-SubCell"/>
</dbReference>
<protein>
    <recommendedName>
        <fullName evidence="18">Very long-chain fatty acid transport protein</fullName>
    </recommendedName>
    <alternativeName>
        <fullName evidence="19">Very-long-chain acyl-CoA synthetase</fullName>
    </alternativeName>
</protein>
<dbReference type="Gene3D" id="3.40.50.12780">
    <property type="entry name" value="N-terminal domain of ligase-like"/>
    <property type="match status" value="1"/>
</dbReference>
<evidence type="ECO:0000256" key="17">
    <source>
        <dbReference type="ARBA" id="ARBA00060276"/>
    </source>
</evidence>
<gene>
    <name evidence="22" type="ORF">HYALB_00008489</name>
</gene>
<evidence type="ECO:0000256" key="3">
    <source>
        <dbReference type="ARBA" id="ARBA00004651"/>
    </source>
</evidence>
<keyword evidence="6" id="KW-1003">Cell membrane</keyword>
<comment type="function">
    <text evidence="17">Acyl-CoA synthetase required for both the import of long chain fatty acids (LCFAs) (C14-C18) and the activation very long chain fatty acids (VLCFAs) (C20-C26) by esterification of the fatty acids into metabolically active CoA-thioesters for subsequent degradation or incorporation into phospholipids. The transport and fatty acyl-CoA synthetase activities are genetically separable and are thus independent activities. Esterifies VLCFAs in the peroxisome matrix. The VLCFAs are actively transported into peroxisomes by a PXA1-PXA2 heterodimeric transporter in the peroxisomal membrane.</text>
</comment>
<feature type="domain" description="AMP-binding enzyme C-terminal" evidence="21">
    <location>
        <begin position="503"/>
        <end position="580"/>
    </location>
</feature>
<evidence type="ECO:0000256" key="5">
    <source>
        <dbReference type="ARBA" id="ARBA00022448"/>
    </source>
</evidence>
<feature type="domain" description="AMP-dependent synthetase/ligase" evidence="20">
    <location>
        <begin position="65"/>
        <end position="432"/>
    </location>
</feature>
<reference evidence="22" key="1">
    <citation type="submission" date="2021-07" db="EMBL/GenBank/DDBJ databases">
        <authorList>
            <person name="Durling M."/>
        </authorList>
    </citation>
    <scope>NUCLEOTIDE SEQUENCE</scope>
</reference>
<dbReference type="GO" id="GO:0005811">
    <property type="term" value="C:lipid droplet"/>
    <property type="evidence" value="ECO:0007669"/>
    <property type="project" value="UniProtKB-SubCell"/>
</dbReference>
<dbReference type="Pfam" id="PF13193">
    <property type="entry name" value="AMP-binding_C"/>
    <property type="match status" value="1"/>
</dbReference>
<dbReference type="FunFam" id="3.40.50.12780:FF:000019">
    <property type="entry name" value="Long-chain fatty acid transporter"/>
    <property type="match status" value="1"/>
</dbReference>
<dbReference type="PANTHER" id="PTHR43107:SF15">
    <property type="entry name" value="FATTY ACID TRANSPORT PROTEIN 3, ISOFORM A"/>
    <property type="match status" value="1"/>
</dbReference>
<evidence type="ECO:0000256" key="13">
    <source>
        <dbReference type="ARBA" id="ARBA00023055"/>
    </source>
</evidence>
<dbReference type="Pfam" id="PF00501">
    <property type="entry name" value="AMP-binding"/>
    <property type="match status" value="1"/>
</dbReference>
<comment type="caution">
    <text evidence="22">The sequence shown here is derived from an EMBL/GenBank/DDBJ whole genome shotgun (WGS) entry which is preliminary data.</text>
</comment>
<dbReference type="InterPro" id="IPR000873">
    <property type="entry name" value="AMP-dep_synth/lig_dom"/>
</dbReference>
<dbReference type="InterPro" id="IPR042099">
    <property type="entry name" value="ANL_N_sf"/>
</dbReference>
<evidence type="ECO:0000256" key="10">
    <source>
        <dbReference type="ARBA" id="ARBA00022741"/>
    </source>
</evidence>
<comment type="catalytic activity">
    <reaction evidence="16">
        <text>a very long-chain fatty acid + ATP + CoA = a very long-chain fatty acyl-CoA + AMP + diphosphate</text>
        <dbReference type="Rhea" id="RHEA:54536"/>
        <dbReference type="ChEBI" id="CHEBI:30616"/>
        <dbReference type="ChEBI" id="CHEBI:33019"/>
        <dbReference type="ChEBI" id="CHEBI:57287"/>
        <dbReference type="ChEBI" id="CHEBI:58950"/>
        <dbReference type="ChEBI" id="CHEBI:138261"/>
        <dbReference type="ChEBI" id="CHEBI:456215"/>
    </reaction>
</comment>
<evidence type="ECO:0000256" key="4">
    <source>
        <dbReference type="ARBA" id="ARBA00006432"/>
    </source>
</evidence>
<dbReference type="PANTHER" id="PTHR43107">
    <property type="entry name" value="LONG-CHAIN FATTY ACID TRANSPORT PROTEIN"/>
    <property type="match status" value="1"/>
</dbReference>
<dbReference type="Proteomes" id="UP000701801">
    <property type="component" value="Unassembled WGS sequence"/>
</dbReference>
<evidence type="ECO:0000256" key="16">
    <source>
        <dbReference type="ARBA" id="ARBA00051585"/>
    </source>
</evidence>
<dbReference type="EMBL" id="CAJVRM010000284">
    <property type="protein sequence ID" value="CAG8978834.1"/>
    <property type="molecule type" value="Genomic_DNA"/>
</dbReference>
<evidence type="ECO:0000256" key="18">
    <source>
        <dbReference type="ARBA" id="ARBA00068795"/>
    </source>
</evidence>
<dbReference type="PROSITE" id="PS00455">
    <property type="entry name" value="AMP_BINDING"/>
    <property type="match status" value="1"/>
</dbReference>
<keyword evidence="8" id="KW-0551">Lipid droplet</keyword>
<accession>A0A9N9LUT3</accession>
<evidence type="ECO:0000259" key="21">
    <source>
        <dbReference type="Pfam" id="PF13193"/>
    </source>
</evidence>
<name>A0A9N9LUT3_9HELO</name>
<evidence type="ECO:0000256" key="14">
    <source>
        <dbReference type="ARBA" id="ARBA00023136"/>
    </source>
</evidence>
<keyword evidence="13" id="KW-0445">Lipid transport</keyword>
<dbReference type="Gene3D" id="3.30.300.30">
    <property type="match status" value="1"/>
</dbReference>
<dbReference type="GO" id="GO:0005524">
    <property type="term" value="F:ATP binding"/>
    <property type="evidence" value="ECO:0007669"/>
    <property type="project" value="UniProtKB-KW"/>
</dbReference>
<evidence type="ECO:0000256" key="19">
    <source>
        <dbReference type="ARBA" id="ARBA00078285"/>
    </source>
</evidence>
<comment type="similarity">
    <text evidence="4">Belongs to the ATP-dependent AMP-binding enzyme family.</text>
</comment>
<keyword evidence="23" id="KW-1185">Reference proteome</keyword>
<keyword evidence="15" id="KW-0576">Peroxisome</keyword>
<organism evidence="22 23">
    <name type="scientific">Hymenoscyphus albidus</name>
    <dbReference type="NCBI Taxonomy" id="595503"/>
    <lineage>
        <taxon>Eukaryota</taxon>
        <taxon>Fungi</taxon>
        <taxon>Dikarya</taxon>
        <taxon>Ascomycota</taxon>
        <taxon>Pezizomycotina</taxon>
        <taxon>Leotiomycetes</taxon>
        <taxon>Helotiales</taxon>
        <taxon>Helotiaceae</taxon>
        <taxon>Hymenoscyphus</taxon>
    </lineage>
</organism>
<evidence type="ECO:0000256" key="9">
    <source>
        <dbReference type="ARBA" id="ARBA00022692"/>
    </source>
</evidence>